<dbReference type="EMBL" id="QWET01000005">
    <property type="protein sequence ID" value="RIH65610.1"/>
    <property type="molecule type" value="Genomic_DNA"/>
</dbReference>
<dbReference type="InterPro" id="IPR008969">
    <property type="entry name" value="CarboxyPept-like_regulatory"/>
</dbReference>
<dbReference type="OrthoDB" id="1108759at2"/>
<keyword evidence="1" id="KW-0645">Protease</keyword>
<gene>
    <name evidence="1" type="ORF">D1164_08050</name>
</gene>
<sequence length="381" mass="43305">MITFIENFEKMRRYFVLLILPMFLTLILNAQTETRVAQTIKGKIINEATNEAVSYTNVGIEDTFYGTASNENGDFQLKIPEEMVSKQIFFSAVGYKNQTLPVSSLFDREFNIIKLEPQTYDIENVDVAAQSKVLTRILRMASENTPYNFVGGPFNLVCRFENGKVIDDSLQVEENAGVLIYDKTGYKLPSKTDAFLMRNYEVKKDKPDYSFSSGITNFDELLELDWVRTANSVLNPSLLSQFDLKLVDEPEVDGAAAWIISFSQANPTPEGAQDFHATSFKGEITIGKEDYSVKKIEGTVKSAKHNRQGKSLAVGSSNSDYYEDVVYDFSVTYTHLKPEIFSLHKKYRFNGQKIEETSRLTITDVQMTGVKEIADRDYFWD</sequence>
<accession>A0A399D5A3</accession>
<reference evidence="1 2" key="1">
    <citation type="journal article" date="2015" name="Int. J. Syst. Evol. Microbiol.">
        <title>Mariniphaga sediminis sp. nov., isolated from coastal sediment.</title>
        <authorList>
            <person name="Wang F.Q."/>
            <person name="Shen Q.Y."/>
            <person name="Chen G.J."/>
            <person name="Du Z.J."/>
        </authorList>
    </citation>
    <scope>NUCLEOTIDE SEQUENCE [LARGE SCALE GENOMIC DNA]</scope>
    <source>
        <strain evidence="1 2">SY21</strain>
    </source>
</reference>
<evidence type="ECO:0000313" key="1">
    <source>
        <dbReference type="EMBL" id="RIH65610.1"/>
    </source>
</evidence>
<keyword evidence="1" id="KW-0121">Carboxypeptidase</keyword>
<dbReference type="GO" id="GO:0004180">
    <property type="term" value="F:carboxypeptidase activity"/>
    <property type="evidence" value="ECO:0007669"/>
    <property type="project" value="UniProtKB-KW"/>
</dbReference>
<dbReference type="Pfam" id="PF13715">
    <property type="entry name" value="CarbopepD_reg_2"/>
    <property type="match status" value="1"/>
</dbReference>
<organism evidence="1 2">
    <name type="scientific">Mariniphaga sediminis</name>
    <dbReference type="NCBI Taxonomy" id="1628158"/>
    <lineage>
        <taxon>Bacteria</taxon>
        <taxon>Pseudomonadati</taxon>
        <taxon>Bacteroidota</taxon>
        <taxon>Bacteroidia</taxon>
        <taxon>Marinilabiliales</taxon>
        <taxon>Prolixibacteraceae</taxon>
        <taxon>Mariniphaga</taxon>
    </lineage>
</organism>
<dbReference type="AlphaFoldDB" id="A0A399D5A3"/>
<dbReference type="SUPFAM" id="SSF49464">
    <property type="entry name" value="Carboxypeptidase regulatory domain-like"/>
    <property type="match status" value="1"/>
</dbReference>
<name>A0A399D5A3_9BACT</name>
<keyword evidence="2" id="KW-1185">Reference proteome</keyword>
<evidence type="ECO:0000313" key="2">
    <source>
        <dbReference type="Proteomes" id="UP000266441"/>
    </source>
</evidence>
<comment type="caution">
    <text evidence="1">The sequence shown here is derived from an EMBL/GenBank/DDBJ whole genome shotgun (WGS) entry which is preliminary data.</text>
</comment>
<dbReference type="Proteomes" id="UP000266441">
    <property type="component" value="Unassembled WGS sequence"/>
</dbReference>
<keyword evidence="1" id="KW-0378">Hydrolase</keyword>
<proteinExistence type="predicted"/>
<protein>
    <submittedName>
        <fullName evidence="1">Carboxypeptidase-like regulatory domain-containing protein</fullName>
    </submittedName>
</protein>